<dbReference type="OrthoDB" id="2384350at2759"/>
<organism evidence="2 3">
    <name type="scientific">Arabis nemorensis</name>
    <dbReference type="NCBI Taxonomy" id="586526"/>
    <lineage>
        <taxon>Eukaryota</taxon>
        <taxon>Viridiplantae</taxon>
        <taxon>Streptophyta</taxon>
        <taxon>Embryophyta</taxon>
        <taxon>Tracheophyta</taxon>
        <taxon>Spermatophyta</taxon>
        <taxon>Magnoliopsida</taxon>
        <taxon>eudicotyledons</taxon>
        <taxon>Gunneridae</taxon>
        <taxon>Pentapetalae</taxon>
        <taxon>rosids</taxon>
        <taxon>malvids</taxon>
        <taxon>Brassicales</taxon>
        <taxon>Brassicaceae</taxon>
        <taxon>Arabideae</taxon>
        <taxon>Arabis</taxon>
    </lineage>
</organism>
<feature type="region of interest" description="Disordered" evidence="1">
    <location>
        <begin position="122"/>
        <end position="162"/>
    </location>
</feature>
<feature type="compositionally biased region" description="Basic and acidic residues" evidence="1">
    <location>
        <begin position="50"/>
        <end position="61"/>
    </location>
</feature>
<proteinExistence type="predicted"/>
<dbReference type="EMBL" id="CABITT030000001">
    <property type="protein sequence ID" value="VVA91367.1"/>
    <property type="molecule type" value="Genomic_DNA"/>
</dbReference>
<keyword evidence="3" id="KW-1185">Reference proteome</keyword>
<evidence type="ECO:0000313" key="2">
    <source>
        <dbReference type="EMBL" id="VVA91367.1"/>
    </source>
</evidence>
<feature type="region of interest" description="Disordered" evidence="1">
    <location>
        <begin position="28"/>
        <end position="87"/>
    </location>
</feature>
<sequence>MESVISIYKSLNAAVSVHRPQLQIRNDCNYKNDTLNNPNSQKDSGSEDSEILHKDVIKRSGSDSSSRDGSPLPTSEESNPRPKHQNWTKQQMIPNSQEINPNPKTQDQTVQLLIESLRSYDFQPESDNDPTDHVPEQAAKKKCDITSSEAMENHQKVPKRQKNLMQKAADIDFNDNYSANSDDQLNGKTSKGSDFITPVISDQPSSNITICGFCQSARVSEVIILLMPL</sequence>
<feature type="compositionally biased region" description="Basic and acidic residues" evidence="1">
    <location>
        <begin position="130"/>
        <end position="144"/>
    </location>
</feature>
<dbReference type="AlphaFoldDB" id="A0A565APL4"/>
<gene>
    <name evidence="2" type="ORF">ANE_LOCUS1812</name>
</gene>
<feature type="compositionally biased region" description="Polar residues" evidence="1">
    <location>
        <begin position="28"/>
        <end position="43"/>
    </location>
</feature>
<reference evidence="2" key="1">
    <citation type="submission" date="2019-07" db="EMBL/GenBank/DDBJ databases">
        <authorList>
            <person name="Dittberner H."/>
        </authorList>
    </citation>
    <scope>NUCLEOTIDE SEQUENCE [LARGE SCALE GENOMIC DNA]</scope>
</reference>
<dbReference type="Proteomes" id="UP000489600">
    <property type="component" value="Unassembled WGS sequence"/>
</dbReference>
<evidence type="ECO:0000256" key="1">
    <source>
        <dbReference type="SAM" id="MobiDB-lite"/>
    </source>
</evidence>
<name>A0A565APL4_9BRAS</name>
<protein>
    <submittedName>
        <fullName evidence="2">Uncharacterized protein</fullName>
    </submittedName>
</protein>
<accession>A0A565APL4</accession>
<comment type="caution">
    <text evidence="2">The sequence shown here is derived from an EMBL/GenBank/DDBJ whole genome shotgun (WGS) entry which is preliminary data.</text>
</comment>
<evidence type="ECO:0000313" key="3">
    <source>
        <dbReference type="Proteomes" id="UP000489600"/>
    </source>
</evidence>